<proteinExistence type="predicted"/>
<dbReference type="RefSeq" id="WP_069779246.1">
    <property type="nucleotide sequence ID" value="NZ_CP017248.1"/>
</dbReference>
<gene>
    <name evidence="1" type="ORF">BFF78_17725</name>
</gene>
<dbReference type="AlphaFoldDB" id="A0A1D7YB07"/>
<sequence>MSEGLTLDDLSVPLRAVRLLAADFGHLPAPVLEVTDIFPNRLKLRFHDGLDTFESWRAALGIAPDAVTHGTQNGGGTRVLQASVEYAGATLELVAFGQIPASGSDGGAA</sequence>
<keyword evidence="2" id="KW-1185">Reference proteome</keyword>
<dbReference type="KEGG" id="spun:BFF78_17725"/>
<name>A0A1D7YB07_9ACTN</name>
<dbReference type="Proteomes" id="UP000094960">
    <property type="component" value="Chromosome"/>
</dbReference>
<dbReference type="EMBL" id="CP017248">
    <property type="protein sequence ID" value="AOR32656.1"/>
    <property type="molecule type" value="Genomic_DNA"/>
</dbReference>
<protein>
    <submittedName>
        <fullName evidence="1">Uncharacterized protein</fullName>
    </submittedName>
</protein>
<evidence type="ECO:0000313" key="2">
    <source>
        <dbReference type="Proteomes" id="UP000094960"/>
    </source>
</evidence>
<accession>A0A1D7YB07</accession>
<organism evidence="1 2">
    <name type="scientific">Streptomyces fodineus</name>
    <dbReference type="NCBI Taxonomy" id="1904616"/>
    <lineage>
        <taxon>Bacteria</taxon>
        <taxon>Bacillati</taxon>
        <taxon>Actinomycetota</taxon>
        <taxon>Actinomycetes</taxon>
        <taxon>Kitasatosporales</taxon>
        <taxon>Streptomycetaceae</taxon>
        <taxon>Streptomyces</taxon>
    </lineage>
</organism>
<evidence type="ECO:0000313" key="1">
    <source>
        <dbReference type="EMBL" id="AOR32656.1"/>
    </source>
</evidence>
<reference evidence="2" key="1">
    <citation type="submission" date="2016-09" db="EMBL/GenBank/DDBJ databases">
        <title>Streptomyces puniciscabiei strain:TW1S1 Genome sequencing and assembly.</title>
        <authorList>
            <person name="Kim M.-K."/>
            <person name="Kim S.B."/>
        </authorList>
    </citation>
    <scope>NUCLEOTIDE SEQUENCE [LARGE SCALE GENOMIC DNA]</scope>
    <source>
        <strain evidence="2">TW1S1</strain>
    </source>
</reference>